<dbReference type="SUPFAM" id="SSF46579">
    <property type="entry name" value="Prefoldin"/>
    <property type="match status" value="1"/>
</dbReference>
<evidence type="ECO:0000256" key="5">
    <source>
        <dbReference type="ARBA" id="ARBA00044156"/>
    </source>
</evidence>
<evidence type="ECO:0000256" key="6">
    <source>
        <dbReference type="ARBA" id="ARBA00044231"/>
    </source>
</evidence>
<comment type="subcellular location">
    <subcellularLocation>
        <location evidence="7">Cytoplasm</location>
    </subcellularLocation>
</comment>
<dbReference type="Proteomes" id="UP000069850">
    <property type="component" value="Chromosome 1"/>
</dbReference>
<gene>
    <name evidence="7 8" type="primary">pfdA</name>
    <name evidence="8" type="ORF">MMAB1_0378</name>
</gene>
<dbReference type="AlphaFoldDB" id="A0A0X3BJB4"/>
<protein>
    <recommendedName>
        <fullName evidence="5 7">Prefoldin subunit alpha</fullName>
    </recommendedName>
    <alternativeName>
        <fullName evidence="6 7">GimC subunit alpha</fullName>
    </alternativeName>
</protein>
<keyword evidence="3 7" id="KW-0143">Chaperone</keyword>
<evidence type="ECO:0000313" key="9">
    <source>
        <dbReference type="Proteomes" id="UP000069850"/>
    </source>
</evidence>
<dbReference type="InterPro" id="IPR004127">
    <property type="entry name" value="Prefoldin_subunit_alpha"/>
</dbReference>
<comment type="subunit">
    <text evidence="2 7">Heterohexamer of two alpha and four beta subunits.</text>
</comment>
<comment type="similarity">
    <text evidence="1">Belongs to the prefoldin subunit alpha family.</text>
</comment>
<dbReference type="HAMAP" id="MF_00308">
    <property type="entry name" value="PfdA"/>
    <property type="match status" value="1"/>
</dbReference>
<dbReference type="KEGG" id="mema:MMAB1_0378"/>
<dbReference type="PANTHER" id="PTHR12674:SF2">
    <property type="entry name" value="PREFOLDIN SUBUNIT 5"/>
    <property type="match status" value="1"/>
</dbReference>
<dbReference type="CDD" id="cd23160">
    <property type="entry name" value="Prefoldin_alpha_GimC"/>
    <property type="match status" value="1"/>
</dbReference>
<organism evidence="8 9">
    <name type="scientific">Methanoculleus bourgensis</name>
    <dbReference type="NCBI Taxonomy" id="83986"/>
    <lineage>
        <taxon>Archaea</taxon>
        <taxon>Methanobacteriati</taxon>
        <taxon>Methanobacteriota</taxon>
        <taxon>Stenosarchaea group</taxon>
        <taxon>Methanomicrobia</taxon>
        <taxon>Methanomicrobiales</taxon>
        <taxon>Methanomicrobiaceae</taxon>
        <taxon>Methanoculleus</taxon>
    </lineage>
</organism>
<dbReference type="GO" id="GO:0006457">
    <property type="term" value="P:protein folding"/>
    <property type="evidence" value="ECO:0007669"/>
    <property type="project" value="UniProtKB-UniRule"/>
</dbReference>
<dbReference type="InterPro" id="IPR011599">
    <property type="entry name" value="PFD_alpha_archaea"/>
</dbReference>
<dbReference type="InterPro" id="IPR009053">
    <property type="entry name" value="Prefoldin"/>
</dbReference>
<dbReference type="NCBIfam" id="TIGR00293">
    <property type="entry name" value="prefoldin subunit alpha"/>
    <property type="match status" value="1"/>
</dbReference>
<evidence type="ECO:0000256" key="2">
    <source>
        <dbReference type="ARBA" id="ARBA00011716"/>
    </source>
</evidence>
<accession>A0A0X3BJB4</accession>
<dbReference type="GO" id="GO:0051082">
    <property type="term" value="F:unfolded protein binding"/>
    <property type="evidence" value="ECO:0007669"/>
    <property type="project" value="UniProtKB-UniRule"/>
</dbReference>
<sequence>MNNVEQVDPREIQTLQMYLNEYGQQIEILTQQLGMIEQQRLESAAAIESIRAIQENEDGIVLLPIGGGALLRVKVLDRGHVLVNLGADVSVERASADAVEYLEDRITELEALGKKVAGSIEQLQGQATQISRRLEAAYQVARQAQAGQSGS</sequence>
<evidence type="ECO:0000256" key="4">
    <source>
        <dbReference type="ARBA" id="ARBA00025077"/>
    </source>
</evidence>
<name>A0A0X3BJB4_9EURY</name>
<evidence type="ECO:0000313" key="8">
    <source>
        <dbReference type="EMBL" id="CVK31595.1"/>
    </source>
</evidence>
<evidence type="ECO:0000256" key="7">
    <source>
        <dbReference type="HAMAP-Rule" id="MF_00308"/>
    </source>
</evidence>
<dbReference type="GO" id="GO:0005737">
    <property type="term" value="C:cytoplasm"/>
    <property type="evidence" value="ECO:0007669"/>
    <property type="project" value="UniProtKB-SubCell"/>
</dbReference>
<proteinExistence type="inferred from homology"/>
<evidence type="ECO:0000256" key="3">
    <source>
        <dbReference type="ARBA" id="ARBA00023186"/>
    </source>
</evidence>
<dbReference type="EMBL" id="LT158599">
    <property type="protein sequence ID" value="CVK31595.1"/>
    <property type="molecule type" value="Genomic_DNA"/>
</dbReference>
<comment type="similarity">
    <text evidence="7">Belongs to the prefoldin alpha subunit family.</text>
</comment>
<dbReference type="GO" id="GO:0016272">
    <property type="term" value="C:prefoldin complex"/>
    <property type="evidence" value="ECO:0007669"/>
    <property type="project" value="UniProtKB-UniRule"/>
</dbReference>
<dbReference type="Gene3D" id="1.10.287.370">
    <property type="match status" value="1"/>
</dbReference>
<reference evidence="8 9" key="1">
    <citation type="submission" date="2016-01" db="EMBL/GenBank/DDBJ databases">
        <authorList>
            <person name="Manzoor S."/>
        </authorList>
    </citation>
    <scope>NUCLEOTIDE SEQUENCE [LARGE SCALE GENOMIC DNA]</scope>
    <source>
        <strain evidence="8">Methanoculleus sp MAB1</strain>
    </source>
</reference>
<dbReference type="PANTHER" id="PTHR12674">
    <property type="entry name" value="PREFOLDIN SUBUNIT 5"/>
    <property type="match status" value="1"/>
</dbReference>
<comment type="function">
    <text evidence="4 7">Molecular chaperone capable of stabilizing a range of proteins. Seems to fulfill an ATP-independent, HSP70-like function in archaeal de novo protein folding.</text>
</comment>
<dbReference type="Pfam" id="PF02996">
    <property type="entry name" value="Prefoldin"/>
    <property type="match status" value="1"/>
</dbReference>
<evidence type="ECO:0000256" key="1">
    <source>
        <dbReference type="ARBA" id="ARBA00010048"/>
    </source>
</evidence>
<keyword evidence="7" id="KW-0963">Cytoplasm</keyword>